<dbReference type="Pfam" id="PF17865">
    <property type="entry name" value="AAA_lid_5"/>
    <property type="match status" value="1"/>
</dbReference>
<evidence type="ECO:0000256" key="1">
    <source>
        <dbReference type="ARBA" id="ARBA00004604"/>
    </source>
</evidence>
<dbReference type="CDD" id="cd00009">
    <property type="entry name" value="AAA"/>
    <property type="match status" value="1"/>
</dbReference>
<keyword evidence="9 10" id="KW-0539">Nucleus</keyword>
<dbReference type="Gene3D" id="3.40.50.300">
    <property type="entry name" value="P-loop containing nucleotide triphosphate hydrolases"/>
    <property type="match status" value="6"/>
</dbReference>
<dbReference type="GO" id="GO:0000027">
    <property type="term" value="P:ribosomal large subunit assembly"/>
    <property type="evidence" value="ECO:0007669"/>
    <property type="project" value="InterPro"/>
</dbReference>
<dbReference type="Pfam" id="PF21108">
    <property type="entry name" value="MDN1_4th"/>
    <property type="match status" value="1"/>
</dbReference>
<dbReference type="InterPro" id="IPR011704">
    <property type="entry name" value="ATPase_dyneun-rel_AAA"/>
</dbReference>
<comment type="similarity">
    <text evidence="3 10">Belongs to the midasin family.</text>
</comment>
<evidence type="ECO:0000256" key="10">
    <source>
        <dbReference type="PIRNR" id="PIRNR010340"/>
    </source>
</evidence>
<feature type="compositionally biased region" description="Basic and acidic residues" evidence="11">
    <location>
        <begin position="4277"/>
        <end position="4295"/>
    </location>
</feature>
<dbReference type="PANTHER" id="PTHR48103:SF2">
    <property type="entry name" value="MIDASIN"/>
    <property type="match status" value="1"/>
</dbReference>
<feature type="compositionally biased region" description="Polar residues" evidence="11">
    <location>
        <begin position="4549"/>
        <end position="4560"/>
    </location>
</feature>
<evidence type="ECO:0000313" key="13">
    <source>
        <dbReference type="EMBL" id="KAG1901308.1"/>
    </source>
</evidence>
<dbReference type="PROSITE" id="PS50234">
    <property type="entry name" value="VWFA"/>
    <property type="match status" value="1"/>
</dbReference>
<evidence type="ECO:0000256" key="8">
    <source>
        <dbReference type="ARBA" id="ARBA00023186"/>
    </source>
</evidence>
<dbReference type="FunFam" id="3.40.50.300:FF:000142">
    <property type="entry name" value="Midasin"/>
    <property type="match status" value="1"/>
</dbReference>
<dbReference type="InterPro" id="IPR025662">
    <property type="entry name" value="Sigma_54_int_dom_ATP-bd_1"/>
</dbReference>
<feature type="region of interest" description="Disordered" evidence="11">
    <location>
        <begin position="4176"/>
        <end position="4591"/>
    </location>
</feature>
<dbReference type="SUPFAM" id="SSF53300">
    <property type="entry name" value="vWA-like"/>
    <property type="match status" value="1"/>
</dbReference>
<comment type="caution">
    <text evidence="13">The sequence shown here is derived from an EMBL/GenBank/DDBJ whole genome shotgun (WGS) entry which is preliminary data.</text>
</comment>
<dbReference type="SMART" id="SM00382">
    <property type="entry name" value="AAA"/>
    <property type="match status" value="5"/>
</dbReference>
<dbReference type="InterPro" id="IPR040848">
    <property type="entry name" value="AAA_lid_7"/>
</dbReference>
<feature type="compositionally biased region" description="Basic and acidic residues" evidence="11">
    <location>
        <begin position="4323"/>
        <end position="4369"/>
    </location>
</feature>
<sequence>MMTSTNAFDPLTINLEKQKRALCALLPPNSFHIQHITEANTPKHALSTLSRLLAVPALTLTIADLFRPLLIDLCARWLHDDDDIEDRFIAFCLLIELHEELYPCLYAFLQKQCLSKGPLAFIAAAPSVAEIETIRLHRMLLAYYRLLRANRLLPKHLLWDGSLLSKLLFPPHPDTGVRLLAARCYASHVSMAESERERFITHVLGEFCSVDCPINYAQTIDGTVVDTDGWLVPTLEIKRIYDARDAILESSDFYSLDAEDVLQPLSEADLSPWIANIHGLLMLKSFPTIPSPSEIIATPSAINALREIATHLSLRLPVLLSSPPSSGKSLFISHLASSLHPTIPVNELIVTVHLADTSLDPRALLGSYISSPTQLGTFEWKDGVLVRALREGRWLVLSDIDRASMEVLALLKPLVESMGLGNWIGHRAGIEVPGKGRVEAREGFALFATRSLAVGHGKKVPAPTFFGSHKWHEVIVDAPDAEEVRSIMESKFPKIVGAAGALIKLWDDVQALGSTSSSRPVGLRELQKFCQRVERLLPSSHTVDVDMDNDTQLPLFNIFPNPSLREEIFLEARDVFFGAGALTASARAHSARVSSVIGAHLDLDAERQAWLLFRHTSDFEVEKDVNGDVLAARCGRTRLPARPMKGMSTGASSRPFALHKPALLLLSRISTALALSEPVLLTGETGTGKTSAVTYLASLLRRPLISLNLSHQTEASDLLGGFRPVDARVRGSELMEHWSELFGRTFSRKRNAGFEDGLRKAVREGRWKRAVGMWKESGKMARERIRGKVEGDIGENDSDAPRKRRKVEAEMKVSDADWERFEKDVDEFDLQHAQGKGKFTFDFVEGPLVKALRAGDWVLLDEINLASPETLECITGLLRGPTASITLTEQGSLSAVPRHPDFRLFACMNPATDVGKKDLPPTIRTRFTEIDVPPPDADRETLLSIVSQYIGASAVGDKGAVMDVAEFYISVKGAELADGSNKKPHYSMRTLARALTFAADIAGSFGLRRALWEGVLMAFTMVLDGGSAETVTALAQKHILAGVRNPRSLLAREPSFPPGRSIEEFIKFGPFHLEKGPLPEDPMEEYIMTPSVEKKLIDLARIVLTRRFPVLIEGPTSAGKTSAVEYLARRTGHNFIRINNHEHTDVQEYLGSYVSDPATGKLVFKDGLLVHALRHGHWIVLDELNLAPTDVLEALNRLLDDNRELVVPETQEVIRPHPHFMLFATQNPPGLYAGRKVLSRAFRNRFLEVHFQDVPQAELETILCQRCRIAPSYGQKIVSVFRELQKRRQSSRVFESKQGFATLRDLFRWAGRDAVGYQELAENGYMLLAERARREDDKVVVKEVIESIMKVRIDERAIYDIHSTVGDAQTFLGCPIPPDSQVVWTSAMQRLFVLVSRALRFNEPVLLVGETGSGKTSVCQLYAEVVSKHLYALNCHQNTETADLIGGLRPVRNRASAEANIIRDAHTILERAGIDDIPSNSQQLLSRINTLLKAGKDLDPSFLTPLREIQENLNRICCLFEWHDGPLVRAMREGDVFLLDEISLADDSVLERLNSVLEPGRTIVLAERGGIDGDYPAIHASNEFKLLATMNPGGDYGKKELSPALRNRFTEIWVPAVTSQADLQLIVDYSWKHDSMKPFTGLLLQFTNWLRDRVHDPAICSLRDILAWVTFANAACSGSAETSMLPAEIFHHAAHMTFLDGLGSLPQLASYSSDALSRLRNDAIEKLQLLVPFKEADNSYAFDASNFVQLGSFAISKGPLKSVLHNFNLQAPTARENAMRVVRACQVSKPVLLEGSPGVGKTSLITTLAMLSGYHLCRINLSDQTDLMDLFGSDLPVENGSPGEFAWKDAEFLTAMQEGHWVLLDEMNLAPQAILEGLNAVLDHRGTVYIPELGRSFVRHPAFRVFAAQNPLQQGGGRKGLPKSFMDRFTKVYIEELSPEDLLLVCQERFKGCDEDMLRAMITYNNRLNQEVVHKRTFGRDGSPWEFNLRDVLRWGELLQSSPISHHPRDFLRAIYLSRFRTLADRNCAQRLFDEIFSTSSPTILHNPHPIISSSHFRIGHYLVERRNNTLSLRPRCLLQAHFATLEAIGACLSRSWLVIVTGRHDSGKSELIRTVADLSGNILHEITITSSTDTMDILGGFEQMDHRTRVLALVQDIINYGESRSKYLSSCTTDHQTYLSLLLGLYSSPLSSNSLLHSAAQVLSTFADENSTDETQALLHRVRQLSSVVTSSGQFEWVDGPLVRAVKLGHWVVLDGANLCNPSVLDRLNSLCEPGGVLVLSERGYVNGAVQMLRPHPNFRMFMTSDPRYGELSRAMRNRGIEVSLAASLSSEDELRLRIHHRLPRTILGTGPPFVMTYELARRGIYHTHRGESSDSWPSGLVEEESSTSSLITLAPFLRPSKSDLRAMIHFMLRTISLDVTSSLRRFMKFAMPSCSSQFILDGALSSGAFKLFTEWRRDLLTSRVTNDAITALPMDTFMVCPPCKFCSHEDGHHPIHLMLLQTLNLIAAIFIDDTERAEMPQELYGICASKITLPTRQQHPTYLRLLDAIHEVLKEARRTAEEVFNQIVRRSEVQLVDLELALKLLSISRQLRRSGTGTYVDYSSIQACSRSIVAALQLRSCSTFERLASVSAVLDEAVSPTSGLGLTEMWTHLFAPMTMEVSLPEIRRLEHVAGQLHEGLNQHVHRRQILDVLSLYTLPLMSTVSTDLEIELAHTVKEKVTSNFQGGNNSLKRYASPSLLICELLWLSDIREASSSTVPPAMKHLIDVACEEPREDLIRFASYQHFIWAHDAGGGVPTHLLTALQTGWLASLWNSSLTQAEILDGPDVLLCPTLLRASINLNQAQSVSLSSLEGHEVSVRRHLRLLSMQCVVHESRVQQLSAFMYQCILSVASCFASSFDDINWQAMLGSAVNSSAFPMTMLSLLEHSKHEPLKAAIHLFLRPNLIRFATDHQPRDITAARLGRCYISLSRVILNLSIPDLPVDPATVIRRLAEYSQEETDFLSTQSSLHKAWEQRTAGNLSNSVIQYLDVLSEAEHKNLPLGSSNLPRRPDGNRIHAFWSEVSQFQSQVIQPNKVDDLTAILETGDPSSFARESVMQESISGFCQRMDDLYRDFEDIAKIIRLALLLLRFGIRLIRCSAQQMSYAQHAQQNIAAASLVTYPSLRSAQLLQTQLERGAASGASPSDQVLLHVSAIGLRAAISGLAPHAAAVHAAYEQAFRLWTMDRTRQNEKEHDDSSLYRRSTLNHDASTEVEAEQKEFLELFPTFEDALASPDGMPNKIHEKPSEFFSACAAEALLGMHFGLTGVTSIGISVGGPNTRFNSSRRSVLKTLLDNRYPTLPDTLDDESLHEQLSLVHDHLLALKSQERPTGQLFNFYTDANIREAKKALAAVGSLRIRLIALVEDWPDQMVLQHLKDRCDAYLALDINSPIAKLLSGLEQIILQTDDWEMYAHRGNSLKAHQQEFIMLVVEWRRLELSCWKVLLQSQSDSFTKGVSEFWFRLYDLTVRGTLSAAQEDEGAATGALQQYLRQLPSLLDDFMRSSALGQFQVRLDLLGTFRVIVGHIASTLDGWQRNALQRVELVLTSTRRYYRLFAAQLAGSLADQRGELEKDVQAFIKLASWKDINVQALKQSAQRTHHQLYKLIRKFREILRQPIAERILPTFAGDAECTQSIDVLGYSGDLLPIAYTLERGNSLQPNETYFTPSHLANLNQTLERFHRLMNSRIRAFLRRRLPHHVDQLAVEIILTVRDLAAEGVPPGLSKEKREKYVKGLLVRKRKALSDLLKELKRAGLAANVKPEVLSELRDESWIREQPSMPPESSIHVEKGEYYFDRLRGALSAVRVLVSDHHSDISTRDLLRGIAFVESGYSLALKARSSLSTAFQCFIDIRRCTERLQTLVEAPLLITKGFSPARLLHLCQALGNAVHAFEELLQGIRLFIEIQEDQGAAPLVMVEVQSVYAKTLVLRDRASEVLQGSQHAMPMVLPVEHSTVKEADEHFRAIPDYLQKMTMAEPRLSYILSPIEQWLRNQYVSTDAETTSGAAESLAADVIIETLLVTVQSLLKRCPEGSTDEPLDDEAQDNFIREDLRTISGFTQSLDLEVLLERLHVMTTHLSSLSQSDIQASLRRLLPFLQCYISFVGEHLMVHSQWTKALFKLDFIVSSTMHTIARQGFCLPPDTTDSGDAEGGTETAGGVGLGDGTGMENVSKEIEDESQVEGLKGDEGEAQDEQGHGADDNTIEMSEDIGGEMEDVPDDGDQDGDQEDDDDEQEEPDEQLGKLDAGDPNAVDEKLWGDESTELDSADQDQVPQDRSDSQQEESEIVAKERDQSKKEGGKEKEKEKEKEEKKDGTVDEKGEEIQESEENKGEEPDEDLEAPNANGAPMDEYIPDANTLDLPDDMALEPDEQGDQGGLEMGDEMDTELDEDEQHTDEMEETDSLGKDESPGDIPEPQSQENQPPDQPPQATDHDADNVEEDVEEGAIAQPDVSPGNGDAGNKDNEPQANDGAQQGQAGDASGEMKDDAAAPEQSTNETSEESKPRDDAEPSKPWSSTDTATKPGTSAEGMQHGGAYARQHTELTTNPIRNLGDALKEVQQRFEDILGGGESSPSAADQAAEQIEYADADEEMQALGAAGEEQVAKLNELRLVDEKTEAVALPMDIDAPRTDELAPPPQPLTALHTEPVTEGARPDIEGAITKLETHSGADPEHVSSRRDPSSLQADVDEDMEQSSPDSSFENIEAALQTWQDSGYTCEDAESLWRLYTSLTHDLSYALCEQLRLILAPTLATRLKGDYRTGKRLNMKKIIPYIASDYTKDKIWLRRTRPSQREYQVLLALDDSRSMASSRSVHLAYQTLALVSNAMGKLEVGDVAIARFGEGMELLHGFDEGPFTDAAGAKTLGAFRFEQRATNVLDMVERSLEVLEIARERKATGSASAGELWQLEIIISDGICQDHERLRQVLRRATSQRVMVVFIIIDSLHSTSTSGQGQTQDASAVQNSIVSMNQVAYTMINGRMELQVERYLDSFPFDYYVVLRSVEALPEVLSDTLRQFFERISEE</sequence>
<dbReference type="GO" id="GO:0000055">
    <property type="term" value="P:ribosomal large subunit export from nucleus"/>
    <property type="evidence" value="ECO:0007669"/>
    <property type="project" value="TreeGrafter"/>
</dbReference>
<feature type="compositionally biased region" description="Basic and acidic residues" evidence="11">
    <location>
        <begin position="4221"/>
        <end position="4237"/>
    </location>
</feature>
<feature type="domain" description="VWFA" evidence="12">
    <location>
        <begin position="4831"/>
        <end position="5048"/>
    </location>
</feature>
<keyword evidence="7 10" id="KW-0067">ATP-binding</keyword>
<feature type="compositionally biased region" description="Low complexity" evidence="11">
    <location>
        <begin position="4503"/>
        <end position="4517"/>
    </location>
</feature>
<dbReference type="InterPro" id="IPR036465">
    <property type="entry name" value="vWFA_dom_sf"/>
</dbReference>
<feature type="compositionally biased region" description="Basic and acidic residues" evidence="11">
    <location>
        <begin position="4702"/>
        <end position="4716"/>
    </location>
</feature>
<accession>A0AAD4EAE4</accession>
<dbReference type="GeneID" id="64665370"/>
<reference evidence="13" key="1">
    <citation type="journal article" date="2020" name="New Phytol.">
        <title>Comparative genomics reveals dynamic genome evolution in host specialist ectomycorrhizal fungi.</title>
        <authorList>
            <person name="Lofgren L.A."/>
            <person name="Nguyen N.H."/>
            <person name="Vilgalys R."/>
            <person name="Ruytinx J."/>
            <person name="Liao H.L."/>
            <person name="Branco S."/>
            <person name="Kuo A."/>
            <person name="LaButti K."/>
            <person name="Lipzen A."/>
            <person name="Andreopoulos W."/>
            <person name="Pangilinan J."/>
            <person name="Riley R."/>
            <person name="Hundley H."/>
            <person name="Na H."/>
            <person name="Barry K."/>
            <person name="Grigoriev I.V."/>
            <person name="Stajich J.E."/>
            <person name="Kennedy P.G."/>
        </authorList>
    </citation>
    <scope>NUCLEOTIDE SEQUENCE</scope>
    <source>
        <strain evidence="13">FC203</strain>
    </source>
</reference>
<dbReference type="FunFam" id="3.40.50.300:FF:000712">
    <property type="entry name" value="Midasin"/>
    <property type="match status" value="1"/>
</dbReference>
<evidence type="ECO:0000256" key="7">
    <source>
        <dbReference type="ARBA" id="ARBA00022840"/>
    </source>
</evidence>
<dbReference type="GO" id="GO:0016887">
    <property type="term" value="F:ATP hydrolysis activity"/>
    <property type="evidence" value="ECO:0007669"/>
    <property type="project" value="InterPro"/>
</dbReference>
<gene>
    <name evidence="13" type="ORF">F5891DRAFT_250304</name>
</gene>
<dbReference type="GO" id="GO:0005730">
    <property type="term" value="C:nucleolus"/>
    <property type="evidence" value="ECO:0007669"/>
    <property type="project" value="UniProtKB-SubCell"/>
</dbReference>
<evidence type="ECO:0000256" key="4">
    <source>
        <dbReference type="ARBA" id="ARBA00017143"/>
    </source>
</evidence>
<feature type="compositionally biased region" description="Gly residues" evidence="11">
    <location>
        <begin position="4192"/>
        <end position="4203"/>
    </location>
</feature>
<feature type="region of interest" description="Disordered" evidence="11">
    <location>
        <begin position="4598"/>
        <end position="4617"/>
    </location>
</feature>
<keyword evidence="13" id="KW-0378">Hydrolase</keyword>
<dbReference type="GO" id="GO:0005654">
    <property type="term" value="C:nucleoplasm"/>
    <property type="evidence" value="ECO:0007669"/>
    <property type="project" value="UniProtKB-SubCell"/>
</dbReference>
<dbReference type="PIRSF" id="PIRSF010340">
    <property type="entry name" value="Midasin"/>
    <property type="match status" value="1"/>
</dbReference>
<dbReference type="Proteomes" id="UP001195769">
    <property type="component" value="Unassembled WGS sequence"/>
</dbReference>
<comment type="function">
    <text evidence="10">Nuclear chaperone required for maturation and nuclear export of pre-60S ribosome subunits.</text>
</comment>
<evidence type="ECO:0000256" key="3">
    <source>
        <dbReference type="ARBA" id="ARBA00007188"/>
    </source>
</evidence>
<dbReference type="Pfam" id="PF17867">
    <property type="entry name" value="AAA_lid_7"/>
    <property type="match status" value="3"/>
</dbReference>
<dbReference type="InterPro" id="IPR003593">
    <property type="entry name" value="AAA+_ATPase"/>
</dbReference>
<evidence type="ECO:0000256" key="5">
    <source>
        <dbReference type="ARBA" id="ARBA00022553"/>
    </source>
</evidence>
<dbReference type="InterPro" id="IPR041190">
    <property type="entry name" value="Midasin_AAA_lid_5"/>
</dbReference>
<feature type="region of interest" description="Disordered" evidence="11">
    <location>
        <begin position="4702"/>
        <end position="4735"/>
    </location>
</feature>
<name>A0AAD4EAE4_9AGAM</name>
<feature type="compositionally biased region" description="Acidic residues" evidence="11">
    <location>
        <begin position="4239"/>
        <end position="4276"/>
    </location>
</feature>
<keyword evidence="8 10" id="KW-0143">Chaperone</keyword>
<protein>
    <recommendedName>
        <fullName evidence="4 10">Midasin</fullName>
    </recommendedName>
</protein>
<evidence type="ECO:0000256" key="11">
    <source>
        <dbReference type="SAM" id="MobiDB-lite"/>
    </source>
</evidence>
<dbReference type="PROSITE" id="PS00675">
    <property type="entry name" value="SIGMA54_INTERACT_1"/>
    <property type="match status" value="1"/>
</dbReference>
<dbReference type="GO" id="GO:0030687">
    <property type="term" value="C:preribosome, large subunit precursor"/>
    <property type="evidence" value="ECO:0007669"/>
    <property type="project" value="TreeGrafter"/>
</dbReference>
<proteinExistence type="inferred from homology"/>
<keyword evidence="14" id="KW-1185">Reference proteome</keyword>
<feature type="compositionally biased region" description="Acidic residues" evidence="11">
    <location>
        <begin position="4416"/>
        <end position="4438"/>
    </location>
</feature>
<dbReference type="RefSeq" id="XP_041226883.1">
    <property type="nucleotide sequence ID" value="XM_041371072.1"/>
</dbReference>
<keyword evidence="6 10" id="KW-0547">Nucleotide-binding</keyword>
<organism evidence="13 14">
    <name type="scientific">Suillus fuscotomentosus</name>
    <dbReference type="NCBI Taxonomy" id="1912939"/>
    <lineage>
        <taxon>Eukaryota</taxon>
        <taxon>Fungi</taxon>
        <taxon>Dikarya</taxon>
        <taxon>Basidiomycota</taxon>
        <taxon>Agaricomycotina</taxon>
        <taxon>Agaricomycetes</taxon>
        <taxon>Agaricomycetidae</taxon>
        <taxon>Boletales</taxon>
        <taxon>Suillineae</taxon>
        <taxon>Suillaceae</taxon>
        <taxon>Suillus</taxon>
    </lineage>
</organism>
<dbReference type="GO" id="GO:0005524">
    <property type="term" value="F:ATP binding"/>
    <property type="evidence" value="ECO:0007669"/>
    <property type="project" value="UniProtKB-KW"/>
</dbReference>
<dbReference type="FunFam" id="3.40.50.300:FF:001368">
    <property type="entry name" value="Midasin"/>
    <property type="match status" value="1"/>
</dbReference>
<dbReference type="InterPro" id="IPR027417">
    <property type="entry name" value="P-loop_NTPase"/>
</dbReference>
<dbReference type="InterPro" id="IPR002035">
    <property type="entry name" value="VWF_A"/>
</dbReference>
<dbReference type="SUPFAM" id="SSF52540">
    <property type="entry name" value="P-loop containing nucleoside triphosphate hydrolases"/>
    <property type="match status" value="6"/>
</dbReference>
<dbReference type="InterPro" id="IPR048617">
    <property type="entry name" value="MDN1_AAA_lid_4"/>
</dbReference>
<evidence type="ECO:0000313" key="14">
    <source>
        <dbReference type="Proteomes" id="UP001195769"/>
    </source>
</evidence>
<evidence type="ECO:0000256" key="9">
    <source>
        <dbReference type="ARBA" id="ARBA00023242"/>
    </source>
</evidence>
<feature type="region of interest" description="Disordered" evidence="11">
    <location>
        <begin position="4663"/>
        <end position="4687"/>
    </location>
</feature>
<evidence type="ECO:0000256" key="6">
    <source>
        <dbReference type="ARBA" id="ARBA00022741"/>
    </source>
</evidence>
<evidence type="ECO:0000256" key="2">
    <source>
        <dbReference type="ARBA" id="ARBA00004642"/>
    </source>
</evidence>
<feature type="compositionally biased region" description="Acidic residues" evidence="11">
    <location>
        <begin position="4397"/>
        <end position="4409"/>
    </location>
</feature>
<keyword evidence="5" id="KW-0597">Phosphoprotein</keyword>
<dbReference type="PANTHER" id="PTHR48103">
    <property type="entry name" value="MIDASIN-RELATED"/>
    <property type="match status" value="1"/>
</dbReference>
<dbReference type="Pfam" id="PF07728">
    <property type="entry name" value="AAA_5"/>
    <property type="match status" value="8"/>
</dbReference>
<dbReference type="InterPro" id="IPR012099">
    <property type="entry name" value="Midasin"/>
</dbReference>
<dbReference type="EMBL" id="JABBWK010000022">
    <property type="protein sequence ID" value="KAG1901308.1"/>
    <property type="molecule type" value="Genomic_DNA"/>
</dbReference>
<evidence type="ECO:0000259" key="12">
    <source>
        <dbReference type="PROSITE" id="PS50234"/>
    </source>
</evidence>
<feature type="compositionally biased region" description="Basic and acidic residues" evidence="11">
    <location>
        <begin position="4536"/>
        <end position="4546"/>
    </location>
</feature>
<comment type="subcellular location">
    <subcellularLocation>
        <location evidence="1">Nucleus</location>
        <location evidence="1">Nucleolus</location>
    </subcellularLocation>
    <subcellularLocation>
        <location evidence="2">Nucleus</location>
        <location evidence="2">Nucleoplasm</location>
    </subcellularLocation>
</comment>